<name>D4D2X8_TRIVH</name>
<dbReference type="InterPro" id="IPR001680">
    <property type="entry name" value="WD40_rpt"/>
</dbReference>
<feature type="repeat" description="WD" evidence="7">
    <location>
        <begin position="579"/>
        <end position="607"/>
    </location>
</feature>
<gene>
    <name evidence="9" type="ORF">TRV_01434</name>
</gene>
<keyword evidence="3 7" id="KW-0853">WD repeat</keyword>
<keyword evidence="2" id="KW-0698">rRNA processing</keyword>
<evidence type="ECO:0000256" key="3">
    <source>
        <dbReference type="ARBA" id="ARBA00022574"/>
    </source>
</evidence>
<feature type="compositionally biased region" description="Acidic residues" evidence="8">
    <location>
        <begin position="201"/>
        <end position="211"/>
    </location>
</feature>
<dbReference type="PROSITE" id="PS50082">
    <property type="entry name" value="WD_REPEATS_2"/>
    <property type="match status" value="1"/>
</dbReference>
<feature type="region of interest" description="Disordered" evidence="8">
    <location>
        <begin position="1"/>
        <end position="42"/>
    </location>
</feature>
<dbReference type="GeneID" id="9579507"/>
<accession>D4D2X8</accession>
<comment type="similarity">
    <text evidence="6">Belongs to the WD repeat UTP18 family.</text>
</comment>
<dbReference type="InterPro" id="IPR036322">
    <property type="entry name" value="WD40_repeat_dom_sf"/>
</dbReference>
<dbReference type="SMART" id="SM00320">
    <property type="entry name" value="WD40"/>
    <property type="match status" value="5"/>
</dbReference>
<dbReference type="Pfam" id="PF00400">
    <property type="entry name" value="WD40"/>
    <property type="match status" value="1"/>
</dbReference>
<keyword evidence="10" id="KW-1185">Reference proteome</keyword>
<evidence type="ECO:0000313" key="9">
    <source>
        <dbReference type="EMBL" id="EFE43757.1"/>
    </source>
</evidence>
<evidence type="ECO:0000256" key="2">
    <source>
        <dbReference type="ARBA" id="ARBA00022552"/>
    </source>
</evidence>
<dbReference type="PANTHER" id="PTHR18359">
    <property type="entry name" value="WD-REPEAT PROTEIN-RELATED"/>
    <property type="match status" value="1"/>
</dbReference>
<protein>
    <submittedName>
        <fullName evidence="9">Uncharacterized protein</fullName>
    </submittedName>
</protein>
<evidence type="ECO:0000256" key="4">
    <source>
        <dbReference type="ARBA" id="ARBA00022737"/>
    </source>
</evidence>
<dbReference type="PANTHER" id="PTHR18359:SF0">
    <property type="entry name" value="U3 SMALL NUCLEOLAR RNA-ASSOCIATED PROTEIN 18 HOMOLOG"/>
    <property type="match status" value="1"/>
</dbReference>
<evidence type="ECO:0000256" key="6">
    <source>
        <dbReference type="ARBA" id="ARBA00025767"/>
    </source>
</evidence>
<dbReference type="HOGENOM" id="CLU_011055_1_0_1"/>
<comment type="caution">
    <text evidence="9">The sequence shown here is derived from an EMBL/GenBank/DDBJ whole genome shotgun (WGS) entry which is preliminary data.</text>
</comment>
<feature type="compositionally biased region" description="Basic and acidic residues" evidence="8">
    <location>
        <begin position="60"/>
        <end position="71"/>
    </location>
</feature>
<evidence type="ECO:0000256" key="1">
    <source>
        <dbReference type="ARBA" id="ARBA00004604"/>
    </source>
</evidence>
<dbReference type="InterPro" id="IPR045161">
    <property type="entry name" value="Utp18"/>
</dbReference>
<dbReference type="Gene3D" id="2.130.10.10">
    <property type="entry name" value="YVTN repeat-like/Quinoprotein amine dehydrogenase"/>
    <property type="match status" value="1"/>
</dbReference>
<dbReference type="GO" id="GO:0034388">
    <property type="term" value="C:Pwp2p-containing subcomplex of 90S preribosome"/>
    <property type="evidence" value="ECO:0007669"/>
    <property type="project" value="TreeGrafter"/>
</dbReference>
<evidence type="ECO:0000256" key="5">
    <source>
        <dbReference type="ARBA" id="ARBA00023242"/>
    </source>
</evidence>
<dbReference type="AlphaFoldDB" id="D4D2X8"/>
<dbReference type="RefSeq" id="XP_003024368.1">
    <property type="nucleotide sequence ID" value="XM_003024322.1"/>
</dbReference>
<keyword evidence="5" id="KW-0539">Nucleus</keyword>
<dbReference type="FunFam" id="2.130.10.10:FF:000549">
    <property type="entry name" value="Small nucleolar ribonucleoprotein complex subunit"/>
    <property type="match status" value="1"/>
</dbReference>
<dbReference type="EMBL" id="ACYE01000078">
    <property type="protein sequence ID" value="EFE43757.1"/>
    <property type="molecule type" value="Genomic_DNA"/>
</dbReference>
<dbReference type="Proteomes" id="UP000008383">
    <property type="component" value="Unassembled WGS sequence"/>
</dbReference>
<evidence type="ECO:0000313" key="10">
    <source>
        <dbReference type="Proteomes" id="UP000008383"/>
    </source>
</evidence>
<evidence type="ECO:0000256" key="8">
    <source>
        <dbReference type="SAM" id="MobiDB-lite"/>
    </source>
</evidence>
<dbReference type="OrthoDB" id="1935146at2759"/>
<evidence type="ECO:0000256" key="7">
    <source>
        <dbReference type="PROSITE-ProRule" id="PRU00221"/>
    </source>
</evidence>
<feature type="region of interest" description="Disordered" evidence="8">
    <location>
        <begin position="186"/>
        <end position="211"/>
    </location>
</feature>
<dbReference type="KEGG" id="tve:TRV_01434"/>
<feature type="compositionally biased region" description="Acidic residues" evidence="8">
    <location>
        <begin position="33"/>
        <end position="42"/>
    </location>
</feature>
<dbReference type="PROSITE" id="PS50294">
    <property type="entry name" value="WD_REPEATS_REGION"/>
    <property type="match status" value="1"/>
</dbReference>
<dbReference type="SUPFAM" id="SSF50978">
    <property type="entry name" value="WD40 repeat-like"/>
    <property type="match status" value="1"/>
</dbReference>
<dbReference type="GO" id="GO:0006364">
    <property type="term" value="P:rRNA processing"/>
    <property type="evidence" value="ECO:0007669"/>
    <property type="project" value="UniProtKB-KW"/>
</dbReference>
<sequence length="607" mass="67072">MAPERKPRQRKRSKVAFVDAGEEENTNGIAQDEVMEKDETEDELERILFGDSEGFHSALKEREQADSKELVLADGSDSAEGLGEGGDSEDDLANVPDEDLFYLDAGDSAPVAPISKDDQPAEELQVLEKPDVPAAWEDSDDDRIRVSLADNERLKKLRLHEGEDVIGGREYIARLRRQFERLQPAPEWATPAAKRRKTEEDTSDLSMDEDEVEEDLSAQPLAKLLQNIGDLTKSGANATSAGKKRKLRQGVLDIQRLKDVGGNQPSSIDSLSFHPHYPLLLSSGPASTLFLHHISPDSASPNPLLTSLHIRHTPIRTSTFDRPTGNRILCSGRRRFFHVWNLDTGKIEKIVGPADRKHELKSMEYFKVSPCGRWIGFEGTTKKGGGVIIVFDANTMQWVAQVRIDGQGGVADFAWWSDGEGMCVVGKNGEVSEWDIREKRIIARWIDEGAVGTTVLSLGGQTGRQELGGDRWVAIGSSSGIVNIYDRKPWADAAAAARRKPNQPLDEAADVQSGVPQRPKPVRVLDQLTTPISHLVFAQDGQFMVMASRWKRDALRLVHLPSCMVYSNWPTSNTPFGRISSVAVSPTSDSIAVANEQGKIRLWEIHG</sequence>
<reference evidence="10" key="1">
    <citation type="journal article" date="2011" name="Genome Biol.">
        <title>Comparative and functional genomics provide insights into the pathogenicity of dermatophytic fungi.</title>
        <authorList>
            <person name="Burmester A."/>
            <person name="Shelest E."/>
            <person name="Gloeckner G."/>
            <person name="Heddergott C."/>
            <person name="Schindler S."/>
            <person name="Staib P."/>
            <person name="Heidel A."/>
            <person name="Felder M."/>
            <person name="Petzold A."/>
            <person name="Szafranski K."/>
            <person name="Feuermann M."/>
            <person name="Pedruzzi I."/>
            <person name="Priebe S."/>
            <person name="Groth M."/>
            <person name="Winkler R."/>
            <person name="Li W."/>
            <person name="Kniemeyer O."/>
            <person name="Schroeckh V."/>
            <person name="Hertweck C."/>
            <person name="Hube B."/>
            <person name="White T.C."/>
            <person name="Platzer M."/>
            <person name="Guthke R."/>
            <person name="Heitman J."/>
            <person name="Woestemeyer J."/>
            <person name="Zipfel P.F."/>
            <person name="Monod M."/>
            <person name="Brakhage A.A."/>
        </authorList>
    </citation>
    <scope>NUCLEOTIDE SEQUENCE [LARGE SCALE GENOMIC DNA]</scope>
    <source>
        <strain evidence="10">HKI 0517</strain>
    </source>
</reference>
<dbReference type="InterPro" id="IPR015943">
    <property type="entry name" value="WD40/YVTN_repeat-like_dom_sf"/>
</dbReference>
<organism evidence="9 10">
    <name type="scientific">Trichophyton verrucosum (strain HKI 0517)</name>
    <dbReference type="NCBI Taxonomy" id="663202"/>
    <lineage>
        <taxon>Eukaryota</taxon>
        <taxon>Fungi</taxon>
        <taxon>Dikarya</taxon>
        <taxon>Ascomycota</taxon>
        <taxon>Pezizomycotina</taxon>
        <taxon>Eurotiomycetes</taxon>
        <taxon>Eurotiomycetidae</taxon>
        <taxon>Onygenales</taxon>
        <taxon>Arthrodermataceae</taxon>
        <taxon>Trichophyton</taxon>
    </lineage>
</organism>
<keyword evidence="4" id="KW-0677">Repeat</keyword>
<comment type="subcellular location">
    <subcellularLocation>
        <location evidence="1">Nucleus</location>
        <location evidence="1">Nucleolus</location>
    </subcellularLocation>
</comment>
<proteinExistence type="inferred from homology"/>
<feature type="region of interest" description="Disordered" evidence="8">
    <location>
        <begin position="60"/>
        <end position="99"/>
    </location>
</feature>
<dbReference type="GO" id="GO:0032040">
    <property type="term" value="C:small-subunit processome"/>
    <property type="evidence" value="ECO:0007669"/>
    <property type="project" value="TreeGrafter"/>
</dbReference>
<feature type="compositionally biased region" description="Acidic residues" evidence="8">
    <location>
        <begin position="86"/>
        <end position="99"/>
    </location>
</feature>